<protein>
    <submittedName>
        <fullName evidence="1">Uncharacterized protein</fullName>
    </submittedName>
</protein>
<sequence length="67" mass="7978">MIDSICLSKEIGIRAKLIRTLNFAIPYCKRDKHFYRQLISLKVKFIHNMLYIEVQRCRVCKASSILF</sequence>
<organism evidence="1 2">
    <name type="scientific">Hyaloperonospora arabidopsidis (strain Emoy2)</name>
    <name type="common">Downy mildew agent</name>
    <name type="synonym">Peronospora arabidopsidis</name>
    <dbReference type="NCBI Taxonomy" id="559515"/>
    <lineage>
        <taxon>Eukaryota</taxon>
        <taxon>Sar</taxon>
        <taxon>Stramenopiles</taxon>
        <taxon>Oomycota</taxon>
        <taxon>Peronosporomycetes</taxon>
        <taxon>Peronosporales</taxon>
        <taxon>Peronosporaceae</taxon>
        <taxon>Hyaloperonospora</taxon>
    </lineage>
</organism>
<reference evidence="2" key="1">
    <citation type="journal article" date="2010" name="Science">
        <title>Signatures of adaptation to obligate biotrophy in the Hyaloperonospora arabidopsidis genome.</title>
        <authorList>
            <person name="Baxter L."/>
            <person name="Tripathy S."/>
            <person name="Ishaque N."/>
            <person name="Boot N."/>
            <person name="Cabral A."/>
            <person name="Kemen E."/>
            <person name="Thines M."/>
            <person name="Ah-Fong A."/>
            <person name="Anderson R."/>
            <person name="Badejoko W."/>
            <person name="Bittner-Eddy P."/>
            <person name="Boore J.L."/>
            <person name="Chibucos M.C."/>
            <person name="Coates M."/>
            <person name="Dehal P."/>
            <person name="Delehaunty K."/>
            <person name="Dong S."/>
            <person name="Downton P."/>
            <person name="Dumas B."/>
            <person name="Fabro G."/>
            <person name="Fronick C."/>
            <person name="Fuerstenberg S.I."/>
            <person name="Fulton L."/>
            <person name="Gaulin E."/>
            <person name="Govers F."/>
            <person name="Hughes L."/>
            <person name="Humphray S."/>
            <person name="Jiang R.H."/>
            <person name="Judelson H."/>
            <person name="Kamoun S."/>
            <person name="Kyung K."/>
            <person name="Meijer H."/>
            <person name="Minx P."/>
            <person name="Morris P."/>
            <person name="Nelson J."/>
            <person name="Phuntumart V."/>
            <person name="Qutob D."/>
            <person name="Rehmany A."/>
            <person name="Rougon-Cardoso A."/>
            <person name="Ryden P."/>
            <person name="Torto-Alalibo T."/>
            <person name="Studholme D."/>
            <person name="Wang Y."/>
            <person name="Win J."/>
            <person name="Wood J."/>
            <person name="Clifton S.W."/>
            <person name="Rogers J."/>
            <person name="Van den Ackerveken G."/>
            <person name="Jones J.D."/>
            <person name="McDowell J.M."/>
            <person name="Beynon J."/>
            <person name="Tyler B.M."/>
        </authorList>
    </citation>
    <scope>NUCLEOTIDE SEQUENCE [LARGE SCALE GENOMIC DNA]</scope>
    <source>
        <strain evidence="2">Emoy2</strain>
    </source>
</reference>
<name>M4BTZ1_HYAAE</name>
<dbReference type="HOGENOM" id="CLU_2817884_0_0_1"/>
<dbReference type="Proteomes" id="UP000011713">
    <property type="component" value="Unassembled WGS sequence"/>
</dbReference>
<keyword evidence="2" id="KW-1185">Reference proteome</keyword>
<dbReference type="InParanoid" id="M4BTZ1"/>
<dbReference type="VEuPathDB" id="FungiDB:HpaG809928"/>
<evidence type="ECO:0000313" key="1">
    <source>
        <dbReference type="EnsemblProtists" id="HpaP809928"/>
    </source>
</evidence>
<reference evidence="1" key="2">
    <citation type="submission" date="2015-06" db="UniProtKB">
        <authorList>
            <consortium name="EnsemblProtists"/>
        </authorList>
    </citation>
    <scope>IDENTIFICATION</scope>
    <source>
        <strain evidence="1">Emoy2</strain>
    </source>
</reference>
<proteinExistence type="predicted"/>
<accession>M4BTZ1</accession>
<evidence type="ECO:0000313" key="2">
    <source>
        <dbReference type="Proteomes" id="UP000011713"/>
    </source>
</evidence>
<dbReference type="EnsemblProtists" id="HpaT809928">
    <property type="protein sequence ID" value="HpaP809928"/>
    <property type="gene ID" value="HpaG809928"/>
</dbReference>
<dbReference type="EMBL" id="JH597888">
    <property type="status" value="NOT_ANNOTATED_CDS"/>
    <property type="molecule type" value="Genomic_DNA"/>
</dbReference>
<dbReference type="AlphaFoldDB" id="M4BTZ1"/>